<dbReference type="Pfam" id="PF07993">
    <property type="entry name" value="NAD_binding_4"/>
    <property type="match status" value="1"/>
</dbReference>
<dbReference type="CDD" id="cd05236">
    <property type="entry name" value="FAR-N_SDR_e"/>
    <property type="match status" value="1"/>
</dbReference>
<gene>
    <name evidence="13" type="ORF">Ocin01_13884</name>
</gene>
<protein>
    <recommendedName>
        <fullName evidence="10">Fatty acyl-CoA reductase</fullName>
        <ecNumber evidence="10">1.2.1.84</ecNumber>
    </recommendedName>
</protein>
<feature type="domain" description="Thioester reductase (TE)" evidence="12">
    <location>
        <begin position="20"/>
        <end position="267"/>
    </location>
</feature>
<dbReference type="CDD" id="cd09071">
    <property type="entry name" value="FAR_C"/>
    <property type="match status" value="1"/>
</dbReference>
<dbReference type="PANTHER" id="PTHR11011">
    <property type="entry name" value="MALE STERILITY PROTEIN 2-RELATED"/>
    <property type="match status" value="1"/>
</dbReference>
<keyword evidence="8 10" id="KW-0472">Membrane</keyword>
<keyword evidence="10" id="KW-0560">Oxidoreductase</keyword>
<evidence type="ECO:0000256" key="7">
    <source>
        <dbReference type="ARBA" id="ARBA00023098"/>
    </source>
</evidence>
<dbReference type="EC" id="1.2.1.84" evidence="10"/>
<evidence type="ECO:0000259" key="12">
    <source>
        <dbReference type="Pfam" id="PF07993"/>
    </source>
</evidence>
<proteinExistence type="inferred from homology"/>
<sequence length="501" mass="57104">MERPPTTPITTFFKNRSVFITGATGFLGKATVEKLLRTCPELQAVYILIRPKSGSDIQTRLRALLDNSIFDTLRHHSPSALQKVIPIRGDITLPSLGISDQDQQTLASEVSIVIHSAATVKFDEKLKLSVNINVQGSQRVLELCKRMSNLVALVHVSTAYANCEREEIEELIYPPPADPNKLIETMEWMDEHLVDKITPQLIGAGNKPNTYTYTKALAEHVLKEEAQGLPICIVRPSIVTATWKEPVAGWVDNLNGPSGLMAAVADLVPLDFPVNLILAAAWWTAENQPGGIKVYNCCTGTENPLLWKDLENWGMKFLVSNPLSDVFWYPATDFKTNRIWHNITDFWIHFVPAYAMDVYANMSGRKPGMLRIYGKITKAVQSLEFFTTNQWRFRTGNVSELYEMMGDEDKRLFNLNVKEVKWPTYIGKYCLGLRKYTMRDDHGTLPAARKWVRKLYWIQKCTQFLLIWMFLNVIMFRFGGARRVWAFAFEVAVRVTRMFPS</sequence>
<evidence type="ECO:0000256" key="9">
    <source>
        <dbReference type="ARBA" id="ARBA00052530"/>
    </source>
</evidence>
<comment type="function">
    <text evidence="10">Catalyzes the reduction of fatty acyl-CoA to fatty alcohols.</text>
</comment>
<dbReference type="PANTHER" id="PTHR11011:SF116">
    <property type="entry name" value="FATTY ACYL-COA REDUCTASE CG5065-RELATED"/>
    <property type="match status" value="1"/>
</dbReference>
<dbReference type="AlphaFoldDB" id="A0A1D2MIG9"/>
<dbReference type="STRING" id="48709.A0A1D2MIG9"/>
<dbReference type="GO" id="GO:0035336">
    <property type="term" value="P:long-chain fatty-acyl-CoA metabolic process"/>
    <property type="evidence" value="ECO:0007669"/>
    <property type="project" value="TreeGrafter"/>
</dbReference>
<comment type="similarity">
    <text evidence="2 10">Belongs to the fatty acyl-CoA reductase family.</text>
</comment>
<keyword evidence="4 10" id="KW-0812">Transmembrane</keyword>
<keyword evidence="5 10" id="KW-0521">NADP</keyword>
<dbReference type="Proteomes" id="UP000094527">
    <property type="component" value="Unassembled WGS sequence"/>
</dbReference>
<dbReference type="EMBL" id="LJIJ01001147">
    <property type="protein sequence ID" value="ODM92798.1"/>
    <property type="molecule type" value="Genomic_DNA"/>
</dbReference>
<dbReference type="GO" id="GO:0016020">
    <property type="term" value="C:membrane"/>
    <property type="evidence" value="ECO:0007669"/>
    <property type="project" value="UniProtKB-SubCell"/>
</dbReference>
<dbReference type="InterPro" id="IPR033640">
    <property type="entry name" value="FAR_C"/>
</dbReference>
<dbReference type="GO" id="GO:0102965">
    <property type="term" value="F:alcohol-forming long-chain fatty acyl-CoA reductase activity"/>
    <property type="evidence" value="ECO:0007669"/>
    <property type="project" value="UniProtKB-EC"/>
</dbReference>
<evidence type="ECO:0000256" key="10">
    <source>
        <dbReference type="RuleBase" id="RU363097"/>
    </source>
</evidence>
<comment type="caution">
    <text evidence="13">The sequence shown here is derived from an EMBL/GenBank/DDBJ whole genome shotgun (WGS) entry which is preliminary data.</text>
</comment>
<reference evidence="13 14" key="1">
    <citation type="journal article" date="2016" name="Genome Biol. Evol.">
        <title>Gene Family Evolution Reflects Adaptation to Soil Environmental Stressors in the Genome of the Collembolan Orchesella cincta.</title>
        <authorList>
            <person name="Faddeeva-Vakhrusheva A."/>
            <person name="Derks M.F."/>
            <person name="Anvar S.Y."/>
            <person name="Agamennone V."/>
            <person name="Suring W."/>
            <person name="Smit S."/>
            <person name="van Straalen N.M."/>
            <person name="Roelofs D."/>
        </authorList>
    </citation>
    <scope>NUCLEOTIDE SEQUENCE [LARGE SCALE GENOMIC DNA]</scope>
    <source>
        <tissue evidence="13">Mixed pool</tissue>
    </source>
</reference>
<dbReference type="InterPro" id="IPR026055">
    <property type="entry name" value="FAR"/>
</dbReference>
<feature type="domain" description="Fatty acyl-CoA reductase C-terminal" evidence="11">
    <location>
        <begin position="349"/>
        <end position="439"/>
    </location>
</feature>
<evidence type="ECO:0000256" key="8">
    <source>
        <dbReference type="ARBA" id="ARBA00023136"/>
    </source>
</evidence>
<dbReference type="InterPro" id="IPR036291">
    <property type="entry name" value="NAD(P)-bd_dom_sf"/>
</dbReference>
<accession>A0A1D2MIG9</accession>
<dbReference type="GO" id="GO:0080019">
    <property type="term" value="F:alcohol-forming very long-chain fatty acyl-CoA reductase activity"/>
    <property type="evidence" value="ECO:0007669"/>
    <property type="project" value="InterPro"/>
</dbReference>
<comment type="subcellular location">
    <subcellularLocation>
        <location evidence="1">Membrane</location>
        <topology evidence="1">Multi-pass membrane protein</topology>
    </subcellularLocation>
</comment>
<evidence type="ECO:0000256" key="3">
    <source>
        <dbReference type="ARBA" id="ARBA00022516"/>
    </source>
</evidence>
<dbReference type="OMA" id="VWKMIET"/>
<keyword evidence="14" id="KW-1185">Reference proteome</keyword>
<evidence type="ECO:0000256" key="2">
    <source>
        <dbReference type="ARBA" id="ARBA00005928"/>
    </source>
</evidence>
<name>A0A1D2MIG9_ORCCI</name>
<evidence type="ECO:0000259" key="11">
    <source>
        <dbReference type="Pfam" id="PF03015"/>
    </source>
</evidence>
<evidence type="ECO:0000256" key="6">
    <source>
        <dbReference type="ARBA" id="ARBA00022989"/>
    </source>
</evidence>
<evidence type="ECO:0000256" key="1">
    <source>
        <dbReference type="ARBA" id="ARBA00004141"/>
    </source>
</evidence>
<organism evidence="13 14">
    <name type="scientific">Orchesella cincta</name>
    <name type="common">Springtail</name>
    <name type="synonym">Podura cincta</name>
    <dbReference type="NCBI Taxonomy" id="48709"/>
    <lineage>
        <taxon>Eukaryota</taxon>
        <taxon>Metazoa</taxon>
        <taxon>Ecdysozoa</taxon>
        <taxon>Arthropoda</taxon>
        <taxon>Hexapoda</taxon>
        <taxon>Collembola</taxon>
        <taxon>Entomobryomorpha</taxon>
        <taxon>Entomobryoidea</taxon>
        <taxon>Orchesellidae</taxon>
        <taxon>Orchesellinae</taxon>
        <taxon>Orchesella</taxon>
    </lineage>
</organism>
<keyword evidence="3 10" id="KW-0444">Lipid biosynthesis</keyword>
<keyword evidence="6 10" id="KW-1133">Transmembrane helix</keyword>
<evidence type="ECO:0000256" key="5">
    <source>
        <dbReference type="ARBA" id="ARBA00022857"/>
    </source>
</evidence>
<dbReference type="Pfam" id="PF03015">
    <property type="entry name" value="Sterile"/>
    <property type="match status" value="1"/>
</dbReference>
<dbReference type="InterPro" id="IPR013120">
    <property type="entry name" value="FAR_NAD-bd"/>
</dbReference>
<evidence type="ECO:0000256" key="4">
    <source>
        <dbReference type="ARBA" id="ARBA00022692"/>
    </source>
</evidence>
<comment type="catalytic activity">
    <reaction evidence="9 10">
        <text>a long-chain fatty acyl-CoA + 2 NADPH + 2 H(+) = a long-chain primary fatty alcohol + 2 NADP(+) + CoA</text>
        <dbReference type="Rhea" id="RHEA:52716"/>
        <dbReference type="ChEBI" id="CHEBI:15378"/>
        <dbReference type="ChEBI" id="CHEBI:57287"/>
        <dbReference type="ChEBI" id="CHEBI:57783"/>
        <dbReference type="ChEBI" id="CHEBI:58349"/>
        <dbReference type="ChEBI" id="CHEBI:77396"/>
        <dbReference type="ChEBI" id="CHEBI:83139"/>
        <dbReference type="EC" id="1.2.1.84"/>
    </reaction>
</comment>
<evidence type="ECO:0000313" key="13">
    <source>
        <dbReference type="EMBL" id="ODM92798.1"/>
    </source>
</evidence>
<dbReference type="SUPFAM" id="SSF51735">
    <property type="entry name" value="NAD(P)-binding Rossmann-fold domains"/>
    <property type="match status" value="1"/>
</dbReference>
<evidence type="ECO:0000313" key="14">
    <source>
        <dbReference type="Proteomes" id="UP000094527"/>
    </source>
</evidence>
<dbReference type="OrthoDB" id="429813at2759"/>
<dbReference type="FunFam" id="3.40.50.720:FF:000143">
    <property type="entry name" value="Fatty acyl-CoA reductase"/>
    <property type="match status" value="1"/>
</dbReference>
<keyword evidence="7 10" id="KW-0443">Lipid metabolism</keyword>
<feature type="transmembrane region" description="Helical" evidence="10">
    <location>
        <begin position="455"/>
        <end position="476"/>
    </location>
</feature>
<dbReference type="Gene3D" id="3.40.50.720">
    <property type="entry name" value="NAD(P)-binding Rossmann-like Domain"/>
    <property type="match status" value="1"/>
</dbReference>
<dbReference type="GO" id="GO:0005777">
    <property type="term" value="C:peroxisome"/>
    <property type="evidence" value="ECO:0007669"/>
    <property type="project" value="TreeGrafter"/>
</dbReference>